<proteinExistence type="predicted"/>
<gene>
    <name evidence="1" type="ORF">BC938DRAFT_481434</name>
</gene>
<reference evidence="1 2" key="1">
    <citation type="journal article" date="2018" name="New Phytol.">
        <title>Phylogenomics of Endogonaceae and evolution of mycorrhizas within Mucoromycota.</title>
        <authorList>
            <person name="Chang Y."/>
            <person name="Desiro A."/>
            <person name="Na H."/>
            <person name="Sandor L."/>
            <person name="Lipzen A."/>
            <person name="Clum A."/>
            <person name="Barry K."/>
            <person name="Grigoriev I.V."/>
            <person name="Martin F.M."/>
            <person name="Stajich J.E."/>
            <person name="Smith M.E."/>
            <person name="Bonito G."/>
            <person name="Spatafora J.W."/>
        </authorList>
    </citation>
    <scope>NUCLEOTIDE SEQUENCE [LARGE SCALE GENOMIC DNA]</scope>
    <source>
        <strain evidence="1 2">AD002</strain>
    </source>
</reference>
<dbReference type="Proteomes" id="UP000274822">
    <property type="component" value="Unassembled WGS sequence"/>
</dbReference>
<comment type="caution">
    <text evidence="1">The sequence shown here is derived from an EMBL/GenBank/DDBJ whole genome shotgun (WGS) entry which is preliminary data.</text>
</comment>
<dbReference type="EMBL" id="RBNJ01006114">
    <property type="protein sequence ID" value="RUS28801.1"/>
    <property type="molecule type" value="Genomic_DNA"/>
</dbReference>
<dbReference type="AlphaFoldDB" id="A0A433QGU4"/>
<accession>A0A433QGU4</accession>
<organism evidence="1 2">
    <name type="scientific">Jimgerdemannia flammicorona</name>
    <dbReference type="NCBI Taxonomy" id="994334"/>
    <lineage>
        <taxon>Eukaryota</taxon>
        <taxon>Fungi</taxon>
        <taxon>Fungi incertae sedis</taxon>
        <taxon>Mucoromycota</taxon>
        <taxon>Mucoromycotina</taxon>
        <taxon>Endogonomycetes</taxon>
        <taxon>Endogonales</taxon>
        <taxon>Endogonaceae</taxon>
        <taxon>Jimgerdemannia</taxon>
    </lineage>
</organism>
<sequence>MDKWSFLGFLEALKPFCILSGRGSIEDRESLWRKKYTGYLKSIIAEAKQGPQDDLNVERQRIAAYLLKLTPLIPFCFPKKRVDTTAFWTNLDLETDLEEKQNIVKRKSQIEGLELLDTARSQQNGVLRSQLSSKEQALELGTEKQIDQIKLRRRFVGSSMSKCQLGCRRPLWWRIVDVSEPNLVPDILLEEEFLELNGIFSSALDLGCPKNNWTVLEPAAQRCLQSLSELDSNQLREVAEVVRPEGTIGAIKRLRKISEGIKESTFEPGLFDDEPMDKAPCTCLVKETDYMDPDVQYIFDLLRFTCEMLAKGIPQRKNSERDIDIFIKTHIFSCFDGVLDRHFGDMVSRASRKRRIEAIDVRRDITWIGYLRNMTWPKIRRGVGNFHFVSAQVRKLKMIGKFSQIPLRSKRPLGICTATLLELSQPQEVERFRNQSCMLVLNFSRLDSCRRGSSSMSFSLSTWGPDSIHQLGSQSLISRRLMMRLGALSKLLGLCCKQR</sequence>
<name>A0A433QGU4_9FUNG</name>
<protein>
    <submittedName>
        <fullName evidence="1">Uncharacterized protein</fullName>
    </submittedName>
</protein>
<evidence type="ECO:0000313" key="1">
    <source>
        <dbReference type="EMBL" id="RUS28801.1"/>
    </source>
</evidence>
<keyword evidence="2" id="KW-1185">Reference proteome</keyword>
<evidence type="ECO:0000313" key="2">
    <source>
        <dbReference type="Proteomes" id="UP000274822"/>
    </source>
</evidence>